<accession>A0A0V1F4V9</accession>
<evidence type="ECO:0000313" key="1">
    <source>
        <dbReference type="EMBL" id="KRY80796.1"/>
    </source>
</evidence>
<sequence>MTKKQCVYYIMRFEVSWKIRRRSEAQPAAFSVRKLLLGGICGHMRAQCLKESVQWHGGMPQWTVKNVWFFEGENSSGAERVKSHGQYWVGRDKIVHNLLEGTRYRGIEMRAKMASGKGALGIMIGESTPLIMNSAQLYFENGTGCSNVLYSYKHPPHKNDAQSSEESGWAPSETFYELLVQNCCRTLWRIERGQRSGNIVKNLFRDDGAGTEGKREKFMRNTDYNGGGKSAVDRQIVRVAVGKTALARKERVKRRGKYSAERDKIVGHLLDRTRERGCEVMGKLNETLRTCWFRNRTRRDEMVKDFVLTKLRLCEKAACTLCGSIEQNPWEKAVSVVEKTAGTKE</sequence>
<dbReference type="EMBL" id="JYDT01000325">
    <property type="protein sequence ID" value="KRY80796.1"/>
    <property type="molecule type" value="Genomic_DNA"/>
</dbReference>
<evidence type="ECO:0000313" key="2">
    <source>
        <dbReference type="Proteomes" id="UP000054995"/>
    </source>
</evidence>
<dbReference type="Proteomes" id="UP000054995">
    <property type="component" value="Unassembled WGS sequence"/>
</dbReference>
<name>A0A0V1F4V9_TRIPS</name>
<reference evidence="1 2" key="1">
    <citation type="submission" date="2015-01" db="EMBL/GenBank/DDBJ databases">
        <title>Evolution of Trichinella species and genotypes.</title>
        <authorList>
            <person name="Korhonen P.K."/>
            <person name="Edoardo P."/>
            <person name="Giuseppe L.R."/>
            <person name="Gasser R.B."/>
        </authorList>
    </citation>
    <scope>NUCLEOTIDE SEQUENCE [LARGE SCALE GENOMIC DNA]</scope>
    <source>
        <strain evidence="1">ISS470</strain>
    </source>
</reference>
<gene>
    <name evidence="1" type="ORF">T4D_7102</name>
</gene>
<organism evidence="1 2">
    <name type="scientific">Trichinella pseudospiralis</name>
    <name type="common">Parasitic roundworm</name>
    <dbReference type="NCBI Taxonomy" id="6337"/>
    <lineage>
        <taxon>Eukaryota</taxon>
        <taxon>Metazoa</taxon>
        <taxon>Ecdysozoa</taxon>
        <taxon>Nematoda</taxon>
        <taxon>Enoplea</taxon>
        <taxon>Dorylaimia</taxon>
        <taxon>Trichinellida</taxon>
        <taxon>Trichinellidae</taxon>
        <taxon>Trichinella</taxon>
    </lineage>
</organism>
<protein>
    <submittedName>
        <fullName evidence="1">Uncharacterized protein</fullName>
    </submittedName>
</protein>
<proteinExistence type="predicted"/>
<keyword evidence="2" id="KW-1185">Reference proteome</keyword>
<dbReference type="AlphaFoldDB" id="A0A0V1F4V9"/>
<comment type="caution">
    <text evidence="1">The sequence shown here is derived from an EMBL/GenBank/DDBJ whole genome shotgun (WGS) entry which is preliminary data.</text>
</comment>